<protein>
    <submittedName>
        <fullName evidence="2">Uncharacterized protein</fullName>
    </submittedName>
</protein>
<accession>A0A0F9D4U7</accession>
<reference evidence="2" key="1">
    <citation type="journal article" date="2015" name="Nature">
        <title>Complex archaea that bridge the gap between prokaryotes and eukaryotes.</title>
        <authorList>
            <person name="Spang A."/>
            <person name="Saw J.H."/>
            <person name="Jorgensen S.L."/>
            <person name="Zaremba-Niedzwiedzka K."/>
            <person name="Martijn J."/>
            <person name="Lind A.E."/>
            <person name="van Eijk R."/>
            <person name="Schleper C."/>
            <person name="Guy L."/>
            <person name="Ettema T.J."/>
        </authorList>
    </citation>
    <scope>NUCLEOTIDE SEQUENCE</scope>
</reference>
<proteinExistence type="predicted"/>
<feature type="transmembrane region" description="Helical" evidence="1">
    <location>
        <begin position="251"/>
        <end position="277"/>
    </location>
</feature>
<keyword evidence="1" id="KW-1133">Transmembrane helix</keyword>
<gene>
    <name evidence="2" type="ORF">LCGC14_2589320</name>
</gene>
<feature type="transmembrane region" description="Helical" evidence="1">
    <location>
        <begin position="324"/>
        <end position="345"/>
    </location>
</feature>
<evidence type="ECO:0000313" key="2">
    <source>
        <dbReference type="EMBL" id="KKL07108.1"/>
    </source>
</evidence>
<dbReference type="AlphaFoldDB" id="A0A0F9D4U7"/>
<feature type="non-terminal residue" evidence="2">
    <location>
        <position position="1"/>
    </location>
</feature>
<feature type="transmembrane region" description="Helical" evidence="1">
    <location>
        <begin position="192"/>
        <end position="213"/>
    </location>
</feature>
<organism evidence="2">
    <name type="scientific">marine sediment metagenome</name>
    <dbReference type="NCBI Taxonomy" id="412755"/>
    <lineage>
        <taxon>unclassified sequences</taxon>
        <taxon>metagenomes</taxon>
        <taxon>ecological metagenomes</taxon>
    </lineage>
</organism>
<evidence type="ECO:0000256" key="1">
    <source>
        <dbReference type="SAM" id="Phobius"/>
    </source>
</evidence>
<comment type="caution">
    <text evidence="2">The sequence shown here is derived from an EMBL/GenBank/DDBJ whole genome shotgun (WGS) entry which is preliminary data.</text>
</comment>
<feature type="transmembrane region" description="Helical" evidence="1">
    <location>
        <begin position="225"/>
        <end position="245"/>
    </location>
</feature>
<keyword evidence="1" id="KW-0472">Membrane</keyword>
<dbReference type="EMBL" id="LAZR01043427">
    <property type="protein sequence ID" value="KKL07108.1"/>
    <property type="molecule type" value="Genomic_DNA"/>
</dbReference>
<sequence length="462" mass="51171">FDLIDPQRYNPSSYVFRSFYHHYGHQHADGGVSPHLRISEIKNVDSHTDMERWGFTQQGPTAMVFLPADYRVGAEVLMGSLFTNFGILNNPDADGVPQGYKLQSGETLRMTTGKPTGLTCVNQLASLNGERLRRFATYDVRSPLATQYHEQSAEALDAARQSRAIGDRHGEAGHLQRAWIFESQAYRDTLKLLLDVVATTVLYFVLLIPFSFLIERLMFPQRTALRTVLVATIVFAVFAALLYMFHPGFKLAHNVVVTTTAFVIVVMTIPALIMLLLRGVAMLRAIGSKQIITQQSEAESAGVVIAALSLAVSNMRRRRLRTGLTLLTITTLVMALVLLTTSAAFDFRILEPSGTGLASFQGLQIYNARDRRQALLPEMVEMYEGVLADKAGILRRGPVSAFNPVSPVLRGELVGAGVRHGRASVSACRRRISSTVGQIDKHTSQTTMATHQRKDVIRFPRL</sequence>
<name>A0A0F9D4U7_9ZZZZ</name>
<keyword evidence="1" id="KW-0812">Transmembrane</keyword>